<keyword evidence="3" id="KW-1185">Reference proteome</keyword>
<evidence type="ECO:0000313" key="2">
    <source>
        <dbReference type="EMBL" id="EPX57410.1"/>
    </source>
</evidence>
<sequence length="67" mass="7238">MPSHATPHEQEAGQPPKPGNDSLVNSPGESLWSVNVTPFSHRVVKPFYTSKKSPGTQGGWQPSIWGV</sequence>
<evidence type="ECO:0000313" key="3">
    <source>
        <dbReference type="Proteomes" id="UP000011682"/>
    </source>
</evidence>
<evidence type="ECO:0000256" key="1">
    <source>
        <dbReference type="SAM" id="MobiDB-lite"/>
    </source>
</evidence>
<gene>
    <name evidence="2" type="ORF">D187_007164</name>
</gene>
<proteinExistence type="predicted"/>
<feature type="region of interest" description="Disordered" evidence="1">
    <location>
        <begin position="1"/>
        <end position="31"/>
    </location>
</feature>
<feature type="compositionally biased region" description="Basic and acidic residues" evidence="1">
    <location>
        <begin position="1"/>
        <end position="11"/>
    </location>
</feature>
<dbReference type="Proteomes" id="UP000011682">
    <property type="component" value="Unassembled WGS sequence"/>
</dbReference>
<feature type="region of interest" description="Disordered" evidence="1">
    <location>
        <begin position="48"/>
        <end position="67"/>
    </location>
</feature>
<dbReference type="EMBL" id="ANAH02000064">
    <property type="protein sequence ID" value="EPX57410.1"/>
    <property type="molecule type" value="Genomic_DNA"/>
</dbReference>
<organism evidence="2 3">
    <name type="scientific">Cystobacter fuscus (strain ATCC 25194 / DSM 2262 / NBRC 100088 / M29)</name>
    <dbReference type="NCBI Taxonomy" id="1242864"/>
    <lineage>
        <taxon>Bacteria</taxon>
        <taxon>Pseudomonadati</taxon>
        <taxon>Myxococcota</taxon>
        <taxon>Myxococcia</taxon>
        <taxon>Myxococcales</taxon>
        <taxon>Cystobacterineae</taxon>
        <taxon>Archangiaceae</taxon>
        <taxon>Cystobacter</taxon>
    </lineage>
</organism>
<name>S9NYV6_CYSF2</name>
<comment type="caution">
    <text evidence="2">The sequence shown here is derived from an EMBL/GenBank/DDBJ whole genome shotgun (WGS) entry which is preliminary data.</text>
</comment>
<protein>
    <submittedName>
        <fullName evidence="2">Uncharacterized protein</fullName>
    </submittedName>
</protein>
<dbReference type="AlphaFoldDB" id="S9NYV6"/>
<feature type="compositionally biased region" description="Polar residues" evidence="1">
    <location>
        <begin position="22"/>
        <end position="31"/>
    </location>
</feature>
<reference evidence="2" key="1">
    <citation type="submission" date="2013-05" db="EMBL/GenBank/DDBJ databases">
        <title>Genome assembly of Cystobacter fuscus DSM 2262.</title>
        <authorList>
            <person name="Sharma G."/>
            <person name="Khatri I."/>
            <person name="Kaur C."/>
            <person name="Mayilraj S."/>
            <person name="Subramanian S."/>
        </authorList>
    </citation>
    <scope>NUCLEOTIDE SEQUENCE [LARGE SCALE GENOMIC DNA]</scope>
    <source>
        <strain evidence="2">DSM 2262</strain>
    </source>
</reference>
<accession>S9NYV6</accession>